<organism evidence="2 3">
    <name type="scientific">Pseudomonas syringae pv. lapsa</name>
    <dbReference type="NCBI Taxonomy" id="199201"/>
    <lineage>
        <taxon>Bacteria</taxon>
        <taxon>Pseudomonadati</taxon>
        <taxon>Pseudomonadota</taxon>
        <taxon>Gammaproteobacteria</taxon>
        <taxon>Pseudomonadales</taxon>
        <taxon>Pseudomonadaceae</taxon>
        <taxon>Pseudomonas</taxon>
        <taxon>Pseudomonas syringae</taxon>
    </lineage>
</organism>
<accession>A0AB74A325</accession>
<evidence type="ECO:0000313" key="3">
    <source>
        <dbReference type="Proteomes" id="UP000267978"/>
    </source>
</evidence>
<dbReference type="RefSeq" id="WP_177231886.1">
    <property type="nucleotide sequence ID" value="NZ_CP013183.1"/>
</dbReference>
<feature type="transmembrane region" description="Helical" evidence="1">
    <location>
        <begin position="45"/>
        <end position="66"/>
    </location>
</feature>
<evidence type="ECO:0000313" key="2">
    <source>
        <dbReference type="EMBL" id="RML24104.1"/>
    </source>
</evidence>
<feature type="transmembrane region" description="Helical" evidence="1">
    <location>
        <begin position="7"/>
        <end position="25"/>
    </location>
</feature>
<comment type="caution">
    <text evidence="2">The sequence shown here is derived from an EMBL/GenBank/DDBJ whole genome shotgun (WGS) entry which is preliminary data.</text>
</comment>
<gene>
    <name evidence="2" type="ORF">ALQ98_00729</name>
</gene>
<sequence>MNNRQAIYIVATLLLLMLSLVLMYNSQFGFLPSDTKGDWGTFGDYFGGILNPVIGMLGFIGILRSLRMQQLQLNTMKRDKIAEEVLEAVKDIDKRINDNLASSVGFVRTTAPPIRDIELFVSHMVAEGQRGAKKLGDSPGYTSFIKTSNEAGSVVGVAVADIRALVIQMANLVSHHPSHSMNEYSPVLFYYVSKAAKLIPMMKDIGGIPETTVAFYEHERWTRHHGPTSI</sequence>
<keyword evidence="1" id="KW-0812">Transmembrane</keyword>
<protein>
    <submittedName>
        <fullName evidence="2">Uncharacterized protein</fullName>
    </submittedName>
</protein>
<dbReference type="AlphaFoldDB" id="A0AB74A325"/>
<proteinExistence type="predicted"/>
<keyword evidence="1" id="KW-1133">Transmembrane helix</keyword>
<keyword evidence="1" id="KW-0472">Membrane</keyword>
<name>A0AB74A325_PSESX</name>
<reference evidence="2 3" key="1">
    <citation type="submission" date="2018-08" db="EMBL/GenBank/DDBJ databases">
        <title>Recombination of ecologically and evolutionarily significant loci maintains genetic cohesion in the Pseudomonas syringae species complex.</title>
        <authorList>
            <person name="Dillon M."/>
            <person name="Thakur S."/>
            <person name="Almeida R.N.D."/>
            <person name="Weir B.S."/>
            <person name="Guttman D.S."/>
        </authorList>
    </citation>
    <scope>NUCLEOTIDE SEQUENCE [LARGE SCALE GENOMIC DNA]</scope>
    <source>
        <strain evidence="2 3">ICMP 3946</strain>
    </source>
</reference>
<dbReference type="Proteomes" id="UP000267978">
    <property type="component" value="Unassembled WGS sequence"/>
</dbReference>
<dbReference type="EMBL" id="RBNO01000089">
    <property type="protein sequence ID" value="RML24104.1"/>
    <property type="molecule type" value="Genomic_DNA"/>
</dbReference>
<evidence type="ECO:0000256" key="1">
    <source>
        <dbReference type="SAM" id="Phobius"/>
    </source>
</evidence>